<name>A0A2W5ML33_9GAMM</name>
<sequence length="78" mass="8429">MDERPMASFWLTGALLLGLVGLPPAAGRFAYPVDGTAGGSFRETGDMCFAADGKLYVIDYHLLRRYDPAAGTVRTWAC</sequence>
<dbReference type="Gene3D" id="2.120.10.30">
    <property type="entry name" value="TolB, C-terminal domain"/>
    <property type="match status" value="1"/>
</dbReference>
<reference evidence="1 2" key="1">
    <citation type="submission" date="2017-08" db="EMBL/GenBank/DDBJ databases">
        <title>Infants hospitalized years apart are colonized by the same room-sourced microbial strains.</title>
        <authorList>
            <person name="Brooks B."/>
            <person name="Olm M.R."/>
            <person name="Firek B.A."/>
            <person name="Baker R."/>
            <person name="Thomas B.C."/>
            <person name="Morowitz M.J."/>
            <person name="Banfield J.F."/>
        </authorList>
    </citation>
    <scope>NUCLEOTIDE SEQUENCE [LARGE SCALE GENOMIC DNA]</scope>
    <source>
        <strain evidence="1">S2_005_003_R2_42</strain>
    </source>
</reference>
<comment type="caution">
    <text evidence="1">The sequence shown here is derived from an EMBL/GenBank/DDBJ whole genome shotgun (WGS) entry which is preliminary data.</text>
</comment>
<evidence type="ECO:0000313" key="2">
    <source>
        <dbReference type="Proteomes" id="UP000249046"/>
    </source>
</evidence>
<dbReference type="InterPro" id="IPR011042">
    <property type="entry name" value="6-blade_b-propeller_TolB-like"/>
</dbReference>
<dbReference type="EMBL" id="QFPO01000003">
    <property type="protein sequence ID" value="PZQ18353.1"/>
    <property type="molecule type" value="Genomic_DNA"/>
</dbReference>
<accession>A0A2W5ML33</accession>
<dbReference type="Proteomes" id="UP000249046">
    <property type="component" value="Unassembled WGS sequence"/>
</dbReference>
<protein>
    <submittedName>
        <fullName evidence="1">Uncharacterized protein</fullName>
    </submittedName>
</protein>
<gene>
    <name evidence="1" type="ORF">DI564_03330</name>
</gene>
<organism evidence="1 2">
    <name type="scientific">Rhodanobacter denitrificans</name>
    <dbReference type="NCBI Taxonomy" id="666685"/>
    <lineage>
        <taxon>Bacteria</taxon>
        <taxon>Pseudomonadati</taxon>
        <taxon>Pseudomonadota</taxon>
        <taxon>Gammaproteobacteria</taxon>
        <taxon>Lysobacterales</taxon>
        <taxon>Rhodanobacteraceae</taxon>
        <taxon>Rhodanobacter</taxon>
    </lineage>
</organism>
<dbReference type="AlphaFoldDB" id="A0A2W5ML33"/>
<proteinExistence type="predicted"/>
<evidence type="ECO:0000313" key="1">
    <source>
        <dbReference type="EMBL" id="PZQ18353.1"/>
    </source>
</evidence>